<evidence type="ECO:0000256" key="14">
    <source>
        <dbReference type="ARBA" id="ARBA00023235"/>
    </source>
</evidence>
<keyword evidence="13" id="KW-0234">DNA repair</keyword>
<keyword evidence="10" id="KW-0067">ATP-binding</keyword>
<dbReference type="NCBIfam" id="TIGR01389">
    <property type="entry name" value="recQ"/>
    <property type="match status" value="1"/>
</dbReference>
<dbReference type="InterPro" id="IPR011545">
    <property type="entry name" value="DEAD/DEAH_box_helicase_dom"/>
</dbReference>
<dbReference type="Pfam" id="PF00271">
    <property type="entry name" value="Helicase_C"/>
    <property type="match status" value="1"/>
</dbReference>
<evidence type="ECO:0000256" key="9">
    <source>
        <dbReference type="ARBA" id="ARBA00022833"/>
    </source>
</evidence>
<dbReference type="PROSITE" id="PS51192">
    <property type="entry name" value="HELICASE_ATP_BIND_1"/>
    <property type="match status" value="1"/>
</dbReference>
<evidence type="ECO:0000259" key="17">
    <source>
        <dbReference type="PROSITE" id="PS50967"/>
    </source>
</evidence>
<dbReference type="GO" id="GO:0043138">
    <property type="term" value="F:3'-5' DNA helicase activity"/>
    <property type="evidence" value="ECO:0007669"/>
    <property type="project" value="UniProtKB-EC"/>
</dbReference>
<dbReference type="FunFam" id="1.10.10.10:FF:000175">
    <property type="entry name" value="ATP-dependent DNA helicase RecQ"/>
    <property type="match status" value="1"/>
</dbReference>
<evidence type="ECO:0000256" key="7">
    <source>
        <dbReference type="ARBA" id="ARBA00022801"/>
    </source>
</evidence>
<keyword evidence="4" id="KW-0479">Metal-binding</keyword>
<evidence type="ECO:0000256" key="6">
    <source>
        <dbReference type="ARBA" id="ARBA00022763"/>
    </source>
</evidence>
<dbReference type="Gene3D" id="3.40.50.300">
    <property type="entry name" value="P-loop containing nucleotide triphosphate hydrolases"/>
    <property type="match status" value="2"/>
</dbReference>
<dbReference type="PROSITE" id="PS51194">
    <property type="entry name" value="HELICASE_CTER"/>
    <property type="match status" value="1"/>
</dbReference>
<sequence>MNETPLESLQTIFGYESFRPFQQEIIERLIQGENAFVLMPTGGGKSLCYQIPALHREGVGIVVSPLISLMKDQVDALRACGVKAAFYNSSLGSTEARKVLAKLHDGELDLLYLAPERLMTDGFIERIRQVPIALFAIDEAHCISQWGHDFRPEYLKLGRLRRLFPDIPMIALTATAEPHTRQDILKRLDLRDARCYIAGFDRPNIRYSVVEKRRPLAQLMEFLSTRPTGAGIVYCLSRKRVDEVAGKLIEAGFEAAPYHAGLTAGERKKTQEDFLRDEIRIIVATVAFGMGIDKSDVRFVVHYDIPKNIECYYQETGRAGRDGLAAEALLMFSYGDVAVARGLIEKTRNSERMRIELHKLAAMVGFAEAMSCRRRILLGYFGERLQEDCGNCDVCLDPPEVMDVTEDARKALSCVYRVGQRFGMGHVIDVLRGSKKERVANLRHDRLSTYGIGADKDHEYWTTLLRHLVHHGYLLQDVGDYSVLKLTPSAKPLLRGELTITMAQPRIKTAAGPKPASKASRRKAGDIDYNPELFQKLRALRKQLADQEGVPPFVIFSDASLAEMAAVLPTTEDEFLGIHGVGTYKTERYGPYFLDEIRRFGESG</sequence>
<dbReference type="FunFam" id="3.40.50.300:FF:000296">
    <property type="entry name" value="ATP-dependent DNA helicase RecQ"/>
    <property type="match status" value="1"/>
</dbReference>
<dbReference type="InterPro" id="IPR002121">
    <property type="entry name" value="HRDC_dom"/>
</dbReference>
<dbReference type="SMART" id="SM00341">
    <property type="entry name" value="HRDC"/>
    <property type="match status" value="1"/>
</dbReference>
<dbReference type="SMART" id="SM00490">
    <property type="entry name" value="HELICc"/>
    <property type="match status" value="1"/>
</dbReference>
<proteinExistence type="inferred from homology"/>
<evidence type="ECO:0000256" key="4">
    <source>
        <dbReference type="ARBA" id="ARBA00022723"/>
    </source>
</evidence>
<evidence type="ECO:0000259" key="19">
    <source>
        <dbReference type="PROSITE" id="PS51194"/>
    </source>
</evidence>
<comment type="cofactor">
    <cofactor evidence="1">
        <name>Mg(2+)</name>
        <dbReference type="ChEBI" id="CHEBI:18420"/>
    </cofactor>
</comment>
<keyword evidence="12" id="KW-0233">DNA recombination</keyword>
<protein>
    <recommendedName>
        <fullName evidence="16">DNA 3'-5' helicase</fullName>
        <ecNumber evidence="16">5.6.2.4</ecNumber>
    </recommendedName>
</protein>
<evidence type="ECO:0000256" key="5">
    <source>
        <dbReference type="ARBA" id="ARBA00022741"/>
    </source>
</evidence>
<dbReference type="SMART" id="SM00956">
    <property type="entry name" value="RQC"/>
    <property type="match status" value="1"/>
</dbReference>
<dbReference type="GO" id="GO:0006281">
    <property type="term" value="P:DNA repair"/>
    <property type="evidence" value="ECO:0007669"/>
    <property type="project" value="UniProtKB-KW"/>
</dbReference>
<gene>
    <name evidence="20" type="primary">recQ</name>
    <name evidence="20" type="ORF">SCFA_1270009</name>
</gene>
<organism evidence="20">
    <name type="scientific">anaerobic digester metagenome</name>
    <dbReference type="NCBI Taxonomy" id="1263854"/>
    <lineage>
        <taxon>unclassified sequences</taxon>
        <taxon>metagenomes</taxon>
        <taxon>ecological metagenomes</taxon>
    </lineage>
</organism>
<feature type="domain" description="Helicase ATP-binding" evidence="18">
    <location>
        <begin position="26"/>
        <end position="194"/>
    </location>
</feature>
<keyword evidence="8 20" id="KW-0347">Helicase</keyword>
<keyword evidence="6" id="KW-0227">DNA damage</keyword>
<evidence type="ECO:0000256" key="3">
    <source>
        <dbReference type="ARBA" id="ARBA00005446"/>
    </source>
</evidence>
<dbReference type="InterPro" id="IPR014001">
    <property type="entry name" value="Helicase_ATP-bd"/>
</dbReference>
<dbReference type="GO" id="GO:0005524">
    <property type="term" value="F:ATP binding"/>
    <property type="evidence" value="ECO:0007669"/>
    <property type="project" value="UniProtKB-KW"/>
</dbReference>
<dbReference type="GO" id="GO:0043590">
    <property type="term" value="C:bacterial nucleoid"/>
    <property type="evidence" value="ECO:0007669"/>
    <property type="project" value="TreeGrafter"/>
</dbReference>
<dbReference type="GO" id="GO:0006260">
    <property type="term" value="P:DNA replication"/>
    <property type="evidence" value="ECO:0007669"/>
    <property type="project" value="InterPro"/>
</dbReference>
<dbReference type="SMART" id="SM00487">
    <property type="entry name" value="DEXDc"/>
    <property type="match status" value="1"/>
</dbReference>
<keyword evidence="7 20" id="KW-0378">Hydrolase</keyword>
<dbReference type="Pfam" id="PF00270">
    <property type="entry name" value="DEAD"/>
    <property type="match status" value="1"/>
</dbReference>
<feature type="domain" description="HRDC" evidence="17">
    <location>
        <begin position="527"/>
        <end position="604"/>
    </location>
</feature>
<feature type="domain" description="Helicase C-terminal" evidence="19">
    <location>
        <begin position="215"/>
        <end position="361"/>
    </location>
</feature>
<dbReference type="SUPFAM" id="SSF47819">
    <property type="entry name" value="HRDC-like"/>
    <property type="match status" value="1"/>
</dbReference>
<dbReference type="InterPro" id="IPR032284">
    <property type="entry name" value="RecQ_Zn-bd"/>
</dbReference>
<dbReference type="PROSITE" id="PS50967">
    <property type="entry name" value="HRDC"/>
    <property type="match status" value="1"/>
</dbReference>
<keyword evidence="11" id="KW-0238">DNA-binding</keyword>
<evidence type="ECO:0000256" key="12">
    <source>
        <dbReference type="ARBA" id="ARBA00023172"/>
    </source>
</evidence>
<dbReference type="EC" id="5.6.2.4" evidence="16"/>
<dbReference type="Pfam" id="PF09382">
    <property type="entry name" value="RQC"/>
    <property type="match status" value="1"/>
</dbReference>
<comment type="similarity">
    <text evidence="3">Belongs to the helicase family. RecQ subfamily.</text>
</comment>
<dbReference type="Gene3D" id="1.10.150.80">
    <property type="entry name" value="HRDC domain"/>
    <property type="match status" value="1"/>
</dbReference>
<dbReference type="PANTHER" id="PTHR13710">
    <property type="entry name" value="DNA HELICASE RECQ FAMILY MEMBER"/>
    <property type="match status" value="1"/>
</dbReference>
<evidence type="ECO:0000256" key="8">
    <source>
        <dbReference type="ARBA" id="ARBA00022806"/>
    </source>
</evidence>
<dbReference type="NCBIfam" id="TIGR00614">
    <property type="entry name" value="recQ_fam"/>
    <property type="match status" value="1"/>
</dbReference>
<dbReference type="GO" id="GO:0003677">
    <property type="term" value="F:DNA binding"/>
    <property type="evidence" value="ECO:0007669"/>
    <property type="project" value="UniProtKB-KW"/>
</dbReference>
<dbReference type="GO" id="GO:0005737">
    <property type="term" value="C:cytoplasm"/>
    <property type="evidence" value="ECO:0007669"/>
    <property type="project" value="TreeGrafter"/>
</dbReference>
<dbReference type="Gene3D" id="1.10.10.10">
    <property type="entry name" value="Winged helix-like DNA-binding domain superfamily/Winged helix DNA-binding domain"/>
    <property type="match status" value="1"/>
</dbReference>
<dbReference type="FunFam" id="1.10.150.80:FF:000002">
    <property type="entry name" value="ATP-dependent DNA helicase RecQ"/>
    <property type="match status" value="1"/>
</dbReference>
<dbReference type="Pfam" id="PF00570">
    <property type="entry name" value="HRDC"/>
    <property type="match status" value="1"/>
</dbReference>
<dbReference type="GO" id="GO:0046872">
    <property type="term" value="F:metal ion binding"/>
    <property type="evidence" value="ECO:0007669"/>
    <property type="project" value="UniProtKB-KW"/>
</dbReference>
<dbReference type="SUPFAM" id="SSF52540">
    <property type="entry name" value="P-loop containing nucleoside triphosphate hydrolases"/>
    <property type="match status" value="2"/>
</dbReference>
<dbReference type="InterPro" id="IPR010997">
    <property type="entry name" value="HRDC-like_sf"/>
</dbReference>
<dbReference type="PANTHER" id="PTHR13710:SF105">
    <property type="entry name" value="ATP-DEPENDENT DNA HELICASE Q1"/>
    <property type="match status" value="1"/>
</dbReference>
<dbReference type="FunFam" id="3.40.50.300:FF:000156">
    <property type="entry name" value="ATP-dependent DNA helicase recQ"/>
    <property type="match status" value="1"/>
</dbReference>
<evidence type="ECO:0000313" key="20">
    <source>
        <dbReference type="EMBL" id="VFU12121.1"/>
    </source>
</evidence>
<dbReference type="InterPro" id="IPR018982">
    <property type="entry name" value="RQC_domain"/>
</dbReference>
<dbReference type="InterPro" id="IPR027417">
    <property type="entry name" value="P-loop_NTPase"/>
</dbReference>
<dbReference type="InterPro" id="IPR036388">
    <property type="entry name" value="WH-like_DNA-bd_sf"/>
</dbReference>
<keyword evidence="9" id="KW-0862">Zinc</keyword>
<dbReference type="GO" id="GO:0030894">
    <property type="term" value="C:replisome"/>
    <property type="evidence" value="ECO:0007669"/>
    <property type="project" value="TreeGrafter"/>
</dbReference>
<dbReference type="AlphaFoldDB" id="A0A485LVL1"/>
<accession>A0A485LVL1</accession>
<dbReference type="EMBL" id="CAADRM010000032">
    <property type="protein sequence ID" value="VFU12121.1"/>
    <property type="molecule type" value="Genomic_DNA"/>
</dbReference>
<dbReference type="CDD" id="cd17920">
    <property type="entry name" value="DEXHc_RecQ"/>
    <property type="match status" value="1"/>
</dbReference>
<dbReference type="GO" id="GO:0009432">
    <property type="term" value="P:SOS response"/>
    <property type="evidence" value="ECO:0007669"/>
    <property type="project" value="InterPro"/>
</dbReference>
<evidence type="ECO:0000256" key="16">
    <source>
        <dbReference type="ARBA" id="ARBA00034808"/>
    </source>
</evidence>
<keyword evidence="5" id="KW-0547">Nucleotide-binding</keyword>
<name>A0A485LVL1_9ZZZZ</name>
<evidence type="ECO:0000256" key="10">
    <source>
        <dbReference type="ARBA" id="ARBA00022840"/>
    </source>
</evidence>
<evidence type="ECO:0000256" key="1">
    <source>
        <dbReference type="ARBA" id="ARBA00001946"/>
    </source>
</evidence>
<evidence type="ECO:0000256" key="15">
    <source>
        <dbReference type="ARBA" id="ARBA00034617"/>
    </source>
</evidence>
<dbReference type="Pfam" id="PF16124">
    <property type="entry name" value="RecQ_Zn_bind"/>
    <property type="match status" value="1"/>
</dbReference>
<evidence type="ECO:0000256" key="13">
    <source>
        <dbReference type="ARBA" id="ARBA00023204"/>
    </source>
</evidence>
<dbReference type="CDD" id="cd18794">
    <property type="entry name" value="SF2_C_RecQ"/>
    <property type="match status" value="1"/>
</dbReference>
<evidence type="ECO:0000259" key="18">
    <source>
        <dbReference type="PROSITE" id="PS51192"/>
    </source>
</evidence>
<dbReference type="GO" id="GO:0016787">
    <property type="term" value="F:hydrolase activity"/>
    <property type="evidence" value="ECO:0007669"/>
    <property type="project" value="UniProtKB-KW"/>
</dbReference>
<dbReference type="GO" id="GO:0009378">
    <property type="term" value="F:four-way junction helicase activity"/>
    <property type="evidence" value="ECO:0007669"/>
    <property type="project" value="TreeGrafter"/>
</dbReference>
<reference evidence="20" key="1">
    <citation type="submission" date="2019-03" db="EMBL/GenBank/DDBJ databases">
        <authorList>
            <person name="Hao L."/>
        </authorList>
    </citation>
    <scope>NUCLEOTIDE SEQUENCE</scope>
</reference>
<keyword evidence="14" id="KW-0413">Isomerase</keyword>
<evidence type="ECO:0000256" key="11">
    <source>
        <dbReference type="ARBA" id="ARBA00023125"/>
    </source>
</evidence>
<comment type="catalytic activity">
    <reaction evidence="15">
        <text>Couples ATP hydrolysis with the unwinding of duplex DNA by translocating in the 3'-5' direction.</text>
        <dbReference type="EC" id="5.6.2.4"/>
    </reaction>
</comment>
<dbReference type="GO" id="GO:0006310">
    <property type="term" value="P:DNA recombination"/>
    <property type="evidence" value="ECO:0007669"/>
    <property type="project" value="UniProtKB-KW"/>
</dbReference>
<comment type="cofactor">
    <cofactor evidence="2">
        <name>Zn(2+)</name>
        <dbReference type="ChEBI" id="CHEBI:29105"/>
    </cofactor>
</comment>
<dbReference type="InterPro" id="IPR044876">
    <property type="entry name" value="HRDC_dom_sf"/>
</dbReference>
<dbReference type="InterPro" id="IPR001650">
    <property type="entry name" value="Helicase_C-like"/>
</dbReference>
<dbReference type="InterPro" id="IPR004589">
    <property type="entry name" value="DNA_helicase_ATP-dep_RecQ"/>
</dbReference>
<evidence type="ECO:0000256" key="2">
    <source>
        <dbReference type="ARBA" id="ARBA00001947"/>
    </source>
</evidence>
<dbReference type="InterPro" id="IPR006293">
    <property type="entry name" value="DNA_helicase_ATP-dep_RecQ_bac"/>
</dbReference>